<keyword evidence="4" id="KW-0949">S-adenosyl-L-methionine</keyword>
<reference evidence="9" key="1">
    <citation type="journal article" date="2019" name="Int. J. Syst. Evol. Microbiol.">
        <title>The Global Catalogue of Microorganisms (GCM) 10K type strain sequencing project: providing services to taxonomists for standard genome sequencing and annotation.</title>
        <authorList>
            <consortium name="The Broad Institute Genomics Platform"/>
            <consortium name="The Broad Institute Genome Sequencing Center for Infectious Disease"/>
            <person name="Wu L."/>
            <person name="Ma J."/>
        </authorList>
    </citation>
    <scope>NUCLEOTIDE SEQUENCE [LARGE SCALE GENOMIC DNA]</scope>
    <source>
        <strain evidence="9">KACC 14058</strain>
    </source>
</reference>
<evidence type="ECO:0000256" key="2">
    <source>
        <dbReference type="ARBA" id="ARBA00022603"/>
    </source>
</evidence>
<evidence type="ECO:0000256" key="5">
    <source>
        <dbReference type="ARBA" id="ARBA00023244"/>
    </source>
</evidence>
<evidence type="ECO:0000313" key="9">
    <source>
        <dbReference type="Proteomes" id="UP001595880"/>
    </source>
</evidence>
<dbReference type="InterPro" id="IPR050161">
    <property type="entry name" value="Siro_Cobalamin_biosynth"/>
</dbReference>
<keyword evidence="2 6" id="KW-0489">Methyltransferase</keyword>
<dbReference type="Gene3D" id="3.30.950.10">
    <property type="entry name" value="Methyltransferase, Cobalt-precorrin-4 Transmethylase, Domain 2"/>
    <property type="match status" value="1"/>
</dbReference>
<keyword evidence="3 6" id="KW-0808">Transferase</keyword>
<evidence type="ECO:0000256" key="3">
    <source>
        <dbReference type="ARBA" id="ARBA00022679"/>
    </source>
</evidence>
<dbReference type="InterPro" id="IPR006366">
    <property type="entry name" value="CobA/CysG_C"/>
</dbReference>
<evidence type="ECO:0000256" key="1">
    <source>
        <dbReference type="ARBA" id="ARBA00012162"/>
    </source>
</evidence>
<protein>
    <recommendedName>
        <fullName evidence="1">uroporphyrinogen-III C-methyltransferase</fullName>
        <ecNumber evidence="1">2.1.1.107</ecNumber>
    </recommendedName>
</protein>
<dbReference type="RefSeq" id="WP_390196715.1">
    <property type="nucleotide sequence ID" value="NZ_JBHSDV010000001.1"/>
</dbReference>
<dbReference type="Gene3D" id="3.40.1010.10">
    <property type="entry name" value="Cobalt-precorrin-4 Transmethylase, Domain 1"/>
    <property type="match status" value="1"/>
</dbReference>
<dbReference type="NCBIfam" id="TIGR01469">
    <property type="entry name" value="cobA_cysG_Cterm"/>
    <property type="match status" value="1"/>
</dbReference>
<sequence>MGKVYIVGAGPGDPDLITIKASKCIQNADVIFYDRLVNSELLTLAKKETELVYCGKSPNKHFMKQETIHQLLVKYAEQGKNVVRLKGGDPYVFGRGAEEAIALASNGIEYEVIPGVTAGLAVPLNVDIPVTYRETSRSFAMVTGHSITGEPTEVDWKGLARSVDTLAIYMGMRNLSFIICQLLKAGKKSTTPIAIIQNGTTTHEVVIVGTLATIEKQVVSKHVRNPAIIIIGEVVKIHEQLLQLKAMNRYIESRAIEA</sequence>
<dbReference type="InterPro" id="IPR003043">
    <property type="entry name" value="Uropor_MeTrfase_CS"/>
</dbReference>
<comment type="similarity">
    <text evidence="6">Belongs to the precorrin methyltransferase family.</text>
</comment>
<evidence type="ECO:0000259" key="7">
    <source>
        <dbReference type="Pfam" id="PF00590"/>
    </source>
</evidence>
<evidence type="ECO:0000256" key="6">
    <source>
        <dbReference type="RuleBase" id="RU003960"/>
    </source>
</evidence>
<evidence type="ECO:0000256" key="4">
    <source>
        <dbReference type="ARBA" id="ARBA00022691"/>
    </source>
</evidence>
<feature type="domain" description="Tetrapyrrole methylase" evidence="7">
    <location>
        <begin position="3"/>
        <end position="214"/>
    </location>
</feature>
<accession>A0ABV8VVG0</accession>
<keyword evidence="9" id="KW-1185">Reference proteome</keyword>
<dbReference type="EC" id="2.1.1.107" evidence="1"/>
<comment type="caution">
    <text evidence="8">The sequence shown here is derived from an EMBL/GenBank/DDBJ whole genome shotgun (WGS) entry which is preliminary data.</text>
</comment>
<dbReference type="PROSITE" id="PS00839">
    <property type="entry name" value="SUMT_1"/>
    <property type="match status" value="1"/>
</dbReference>
<evidence type="ECO:0000313" key="8">
    <source>
        <dbReference type="EMBL" id="MFC4387213.1"/>
    </source>
</evidence>
<dbReference type="Proteomes" id="UP001595880">
    <property type="component" value="Unassembled WGS sequence"/>
</dbReference>
<dbReference type="InterPro" id="IPR014776">
    <property type="entry name" value="4pyrrole_Mease_sub2"/>
</dbReference>
<dbReference type="PANTHER" id="PTHR45790">
    <property type="entry name" value="SIROHEME SYNTHASE-RELATED"/>
    <property type="match status" value="1"/>
</dbReference>
<dbReference type="CDD" id="cd11642">
    <property type="entry name" value="SUMT"/>
    <property type="match status" value="1"/>
</dbReference>
<dbReference type="GO" id="GO:0004851">
    <property type="term" value="F:uroporphyrin-III C-methyltransferase activity"/>
    <property type="evidence" value="ECO:0007669"/>
    <property type="project" value="UniProtKB-EC"/>
</dbReference>
<dbReference type="InterPro" id="IPR000878">
    <property type="entry name" value="4pyrrol_Mease"/>
</dbReference>
<keyword evidence="5" id="KW-0627">Porphyrin biosynthesis</keyword>
<dbReference type="PROSITE" id="PS00840">
    <property type="entry name" value="SUMT_2"/>
    <property type="match status" value="1"/>
</dbReference>
<dbReference type="PANTHER" id="PTHR45790:SF3">
    <property type="entry name" value="S-ADENOSYL-L-METHIONINE-DEPENDENT UROPORPHYRINOGEN III METHYLTRANSFERASE, CHLOROPLASTIC"/>
    <property type="match status" value="1"/>
</dbReference>
<name>A0ABV8VVG0_9BACI</name>
<dbReference type="GO" id="GO:0032259">
    <property type="term" value="P:methylation"/>
    <property type="evidence" value="ECO:0007669"/>
    <property type="project" value="UniProtKB-KW"/>
</dbReference>
<gene>
    <name evidence="8" type="primary">cobA</name>
    <name evidence="8" type="ORF">ACFOZ1_05250</name>
</gene>
<organism evidence="8 9">
    <name type="scientific">Gracilibacillus marinus</name>
    <dbReference type="NCBI Taxonomy" id="630535"/>
    <lineage>
        <taxon>Bacteria</taxon>
        <taxon>Bacillati</taxon>
        <taxon>Bacillota</taxon>
        <taxon>Bacilli</taxon>
        <taxon>Bacillales</taxon>
        <taxon>Bacillaceae</taxon>
        <taxon>Gracilibacillus</taxon>
    </lineage>
</organism>
<dbReference type="InterPro" id="IPR035996">
    <property type="entry name" value="4pyrrol_Methylase_sf"/>
</dbReference>
<dbReference type="SUPFAM" id="SSF53790">
    <property type="entry name" value="Tetrapyrrole methylase"/>
    <property type="match status" value="1"/>
</dbReference>
<dbReference type="NCBIfam" id="NF004790">
    <property type="entry name" value="PRK06136.1"/>
    <property type="match status" value="1"/>
</dbReference>
<proteinExistence type="inferred from homology"/>
<dbReference type="InterPro" id="IPR014777">
    <property type="entry name" value="4pyrrole_Mease_sub1"/>
</dbReference>
<dbReference type="Pfam" id="PF00590">
    <property type="entry name" value="TP_methylase"/>
    <property type="match status" value="1"/>
</dbReference>
<dbReference type="EMBL" id="JBHSDV010000001">
    <property type="protein sequence ID" value="MFC4387213.1"/>
    <property type="molecule type" value="Genomic_DNA"/>
</dbReference>